<dbReference type="InterPro" id="IPR027417">
    <property type="entry name" value="P-loop_NTPase"/>
</dbReference>
<evidence type="ECO:0000256" key="1">
    <source>
        <dbReference type="ARBA" id="ARBA00022741"/>
    </source>
</evidence>
<accession>A0A3D2SEW6</accession>
<keyword evidence="1" id="KW-0547">Nucleotide-binding</keyword>
<dbReference type="Pfam" id="PF00005">
    <property type="entry name" value="ABC_tran"/>
    <property type="match status" value="1"/>
</dbReference>
<sequence>MKHDIISMHQGVARNPLVRLAKPIEFSLLQGEHLAVVGPNGAGKSLLIDTLLGKYPLKEGSVSYDFSPSDTQTVYDNVKYITFRDSYGAADANYYYQQRWNAHDQEDAPTVGDLLGETDNVALKEELFALFNMESLLDKKIILLSSGELRKFQL</sequence>
<dbReference type="SUPFAM" id="SSF52540">
    <property type="entry name" value="P-loop containing nucleoside triphosphate hydrolases"/>
    <property type="match status" value="1"/>
</dbReference>
<evidence type="ECO:0000256" key="2">
    <source>
        <dbReference type="ARBA" id="ARBA00022840"/>
    </source>
</evidence>
<protein>
    <submittedName>
        <fullName evidence="4">Molybdenum ABC transporter ATP-binding protein</fullName>
    </submittedName>
</protein>
<dbReference type="EMBL" id="DPVG01000305">
    <property type="protein sequence ID" value="HCK24805.1"/>
    <property type="molecule type" value="Genomic_DNA"/>
</dbReference>
<feature type="non-terminal residue" evidence="4">
    <location>
        <position position="154"/>
    </location>
</feature>
<dbReference type="InterPro" id="IPR003439">
    <property type="entry name" value="ABC_transporter-like_ATP-bd"/>
</dbReference>
<dbReference type="AlphaFoldDB" id="A0A3D2SEW6"/>
<organism evidence="4 5">
    <name type="scientific">Bacteroides graminisolvens</name>
    <dbReference type="NCBI Taxonomy" id="477666"/>
    <lineage>
        <taxon>Bacteria</taxon>
        <taxon>Pseudomonadati</taxon>
        <taxon>Bacteroidota</taxon>
        <taxon>Bacteroidia</taxon>
        <taxon>Bacteroidales</taxon>
        <taxon>Bacteroidaceae</taxon>
        <taxon>Bacteroides</taxon>
    </lineage>
</organism>
<proteinExistence type="predicted"/>
<feature type="domain" description="ABC transporter" evidence="3">
    <location>
        <begin position="22"/>
        <end position="153"/>
    </location>
</feature>
<dbReference type="Proteomes" id="UP000263098">
    <property type="component" value="Unassembled WGS sequence"/>
</dbReference>
<keyword evidence="2 4" id="KW-0067">ATP-binding</keyword>
<dbReference type="GO" id="GO:0005524">
    <property type="term" value="F:ATP binding"/>
    <property type="evidence" value="ECO:0007669"/>
    <property type="project" value="UniProtKB-KW"/>
</dbReference>
<evidence type="ECO:0000259" key="3">
    <source>
        <dbReference type="Pfam" id="PF00005"/>
    </source>
</evidence>
<comment type="caution">
    <text evidence="4">The sequence shown here is derived from an EMBL/GenBank/DDBJ whole genome shotgun (WGS) entry which is preliminary data.</text>
</comment>
<evidence type="ECO:0000313" key="4">
    <source>
        <dbReference type="EMBL" id="HCK24805.1"/>
    </source>
</evidence>
<dbReference type="GO" id="GO:0016887">
    <property type="term" value="F:ATP hydrolysis activity"/>
    <property type="evidence" value="ECO:0007669"/>
    <property type="project" value="InterPro"/>
</dbReference>
<dbReference type="PANTHER" id="PTHR43158">
    <property type="entry name" value="SKFA PEPTIDE EXPORT ATP-BINDING PROTEIN SKFE"/>
    <property type="match status" value="1"/>
</dbReference>
<reference evidence="4 5" key="1">
    <citation type="journal article" date="2018" name="Nat. Biotechnol.">
        <title>A standardized bacterial taxonomy based on genome phylogeny substantially revises the tree of life.</title>
        <authorList>
            <person name="Parks D.H."/>
            <person name="Chuvochina M."/>
            <person name="Waite D.W."/>
            <person name="Rinke C."/>
            <person name="Skarshewski A."/>
            <person name="Chaumeil P.A."/>
            <person name="Hugenholtz P."/>
        </authorList>
    </citation>
    <scope>NUCLEOTIDE SEQUENCE [LARGE SCALE GENOMIC DNA]</scope>
    <source>
        <strain evidence="4">UBA9667</strain>
    </source>
</reference>
<dbReference type="Gene3D" id="3.40.50.300">
    <property type="entry name" value="P-loop containing nucleotide triphosphate hydrolases"/>
    <property type="match status" value="1"/>
</dbReference>
<name>A0A3D2SEW6_9BACE</name>
<gene>
    <name evidence="4" type="ORF">DHW31_08520</name>
</gene>
<dbReference type="PANTHER" id="PTHR43158:SF2">
    <property type="entry name" value="SKFA PEPTIDE EXPORT ATP-BINDING PROTEIN SKFE"/>
    <property type="match status" value="1"/>
</dbReference>
<evidence type="ECO:0000313" key="5">
    <source>
        <dbReference type="Proteomes" id="UP000263098"/>
    </source>
</evidence>